<protein>
    <recommendedName>
        <fullName evidence="8">Amino acid permease/ SLC12A domain-containing protein</fullName>
    </recommendedName>
</protein>
<dbReference type="PIRSF" id="PIRSF006060">
    <property type="entry name" value="AA_transporter"/>
    <property type="match status" value="1"/>
</dbReference>
<feature type="transmembrane region" description="Helical" evidence="5">
    <location>
        <begin position="108"/>
        <end position="133"/>
    </location>
</feature>
<feature type="transmembrane region" description="Helical" evidence="5">
    <location>
        <begin position="422"/>
        <end position="445"/>
    </location>
</feature>
<feature type="transmembrane region" description="Helical" evidence="5">
    <location>
        <begin position="490"/>
        <end position="509"/>
    </location>
</feature>
<comment type="subcellular location">
    <subcellularLocation>
        <location evidence="1">Membrane</location>
        <topology evidence="1">Multi-pass membrane protein</topology>
    </subcellularLocation>
</comment>
<dbReference type="GO" id="GO:0016020">
    <property type="term" value="C:membrane"/>
    <property type="evidence" value="ECO:0007669"/>
    <property type="project" value="UniProtKB-SubCell"/>
</dbReference>
<evidence type="ECO:0000256" key="2">
    <source>
        <dbReference type="ARBA" id="ARBA00022692"/>
    </source>
</evidence>
<feature type="transmembrane region" description="Helical" evidence="5">
    <location>
        <begin position="345"/>
        <end position="374"/>
    </location>
</feature>
<feature type="transmembrane region" description="Helical" evidence="5">
    <location>
        <begin position="457"/>
        <end position="478"/>
    </location>
</feature>
<evidence type="ECO:0000313" key="6">
    <source>
        <dbReference type="EMBL" id="PSN92161.1"/>
    </source>
</evidence>
<dbReference type="EMBL" id="NEXE01000009">
    <property type="protein sequence ID" value="PSN92161.1"/>
    <property type="molecule type" value="Genomic_DNA"/>
</dbReference>
<proteinExistence type="predicted"/>
<evidence type="ECO:0000256" key="1">
    <source>
        <dbReference type="ARBA" id="ARBA00004141"/>
    </source>
</evidence>
<comment type="caution">
    <text evidence="6">The sequence shown here is derived from an EMBL/GenBank/DDBJ whole genome shotgun (WGS) entry which is preliminary data.</text>
</comment>
<gene>
    <name evidence="6" type="ORF">B9Q03_02015</name>
</gene>
<keyword evidence="2 5" id="KW-0812">Transmembrane</keyword>
<feature type="transmembrane region" description="Helical" evidence="5">
    <location>
        <begin position="66"/>
        <end position="87"/>
    </location>
</feature>
<evidence type="ECO:0000256" key="4">
    <source>
        <dbReference type="ARBA" id="ARBA00023136"/>
    </source>
</evidence>
<evidence type="ECO:0000256" key="5">
    <source>
        <dbReference type="SAM" id="Phobius"/>
    </source>
</evidence>
<dbReference type="PANTHER" id="PTHR42770:SF7">
    <property type="entry name" value="MEMBRANE PROTEIN"/>
    <property type="match status" value="1"/>
</dbReference>
<dbReference type="InterPro" id="IPR050367">
    <property type="entry name" value="APC_superfamily"/>
</dbReference>
<feature type="transmembrane region" description="Helical" evidence="5">
    <location>
        <begin position="395"/>
        <end position="416"/>
    </location>
</feature>
<dbReference type="PANTHER" id="PTHR42770">
    <property type="entry name" value="AMINO ACID TRANSPORTER-RELATED"/>
    <property type="match status" value="1"/>
</dbReference>
<evidence type="ECO:0008006" key="8">
    <source>
        <dbReference type="Google" id="ProtNLM"/>
    </source>
</evidence>
<feature type="transmembrane region" description="Helical" evidence="5">
    <location>
        <begin position="153"/>
        <end position="180"/>
    </location>
</feature>
<sequence>MFHRIALAGGVPQSKVFVREATGLVKSVGPLTIFFSNMGEVGFGTNLLFLNAADSYLPNGNPGGNVVFAVLLFTLFVAFESFIYYRVVQDVGRTAGDYVWISRTMGPVVGGLLVLGFTFTGIPFIAITLNWLVTLSLSPSIATIGAVTGSQSIVALASNLASPTTIITLSVLVLAIITAVDVLSPKNGFRLLAAFVGVALVGTAMMAAVLLGITPAALRSSVDSFLSAYNSSYTSISSQYHGPYVSLPALILLLPFISFSLPWINNAAAFSGEIKNLRRSAWMGTFMPALISGLLLAGFSGAYYRGLGFNFSMAAPGSWPSTLNSIGATPNMLTIATIAMRGSPVYIWVMNLAFAFWYLAAVQQTILSISRYVFGLSFDRVLPTRLADVSERFHSPVISLLMAALGSIPFIVVVAYTNFASVFSTTALGMLFFAFVGINGVVYALRGRVQMKGATIVSGVVTAAFFLVLTYMFLFMPYYGSYLPNGSPNWLSLGLIIFFIVMGALLYPISKAYHARRGIDVSLIFRELPPE</sequence>
<evidence type="ECO:0000256" key="3">
    <source>
        <dbReference type="ARBA" id="ARBA00022989"/>
    </source>
</evidence>
<name>A0A2R6B0I8_9ARCH</name>
<feature type="transmembrane region" description="Helical" evidence="5">
    <location>
        <begin position="192"/>
        <end position="218"/>
    </location>
</feature>
<organism evidence="6 7">
    <name type="scientific">Candidatus Marsarchaeota G2 archaeon OSP_D</name>
    <dbReference type="NCBI Taxonomy" id="1978157"/>
    <lineage>
        <taxon>Archaea</taxon>
        <taxon>Candidatus Marsarchaeota</taxon>
        <taxon>Candidatus Marsarchaeota group 2</taxon>
    </lineage>
</organism>
<reference evidence="6 7" key="1">
    <citation type="submission" date="2017-04" db="EMBL/GenBank/DDBJ databases">
        <title>Novel microbial lineages endemic to geothermal iron-oxide mats fill important gaps in the evolutionary history of Archaea.</title>
        <authorList>
            <person name="Jay Z.J."/>
            <person name="Beam J.P."/>
            <person name="Dlakic M."/>
            <person name="Rusch D.B."/>
            <person name="Kozubal M.A."/>
            <person name="Inskeep W.P."/>
        </authorList>
    </citation>
    <scope>NUCLEOTIDE SEQUENCE [LARGE SCALE GENOMIC DNA]</scope>
    <source>
        <strain evidence="6">OSP_D</strain>
    </source>
</reference>
<dbReference type="Gene3D" id="1.20.1740.10">
    <property type="entry name" value="Amino acid/polyamine transporter I"/>
    <property type="match status" value="1"/>
</dbReference>
<feature type="transmembrane region" description="Helical" evidence="5">
    <location>
        <begin position="244"/>
        <end position="264"/>
    </location>
</feature>
<evidence type="ECO:0000313" key="7">
    <source>
        <dbReference type="Proteomes" id="UP000240322"/>
    </source>
</evidence>
<dbReference type="AlphaFoldDB" id="A0A2R6B0I8"/>
<keyword evidence="4 5" id="KW-0472">Membrane</keyword>
<accession>A0A2R6B0I8</accession>
<keyword evidence="3 5" id="KW-1133">Transmembrane helix</keyword>
<dbReference type="Proteomes" id="UP000240322">
    <property type="component" value="Unassembled WGS sequence"/>
</dbReference>
<feature type="transmembrane region" description="Helical" evidence="5">
    <location>
        <begin position="285"/>
        <end position="304"/>
    </location>
</feature>